<dbReference type="PANTHER" id="PTHR30531">
    <property type="entry name" value="FLAGELLAR BIOSYNTHETIC PROTEIN FLHB"/>
    <property type="match status" value="1"/>
</dbReference>
<evidence type="ECO:0000313" key="4">
    <source>
        <dbReference type="EMBL" id="RFT68517.1"/>
    </source>
</evidence>
<reference evidence="4 6" key="2">
    <citation type="submission" date="2018-08" db="EMBL/GenBank/DDBJ databases">
        <title>Bacillus clarus sp. nov. strain PS00077A.</title>
        <authorList>
            <person name="Mendez Acevedo M."/>
            <person name="Carroll L."/>
            <person name="Mukherjee M."/>
            <person name="Wiedmann M."/>
            <person name="Kovac J."/>
        </authorList>
    </citation>
    <scope>NUCLEOTIDE SEQUENCE [LARGE SCALE GENOMIC DNA]</scope>
    <source>
        <strain evidence="4 6">PS00077A</strain>
    </source>
</reference>
<keyword evidence="4" id="KW-0966">Cell projection</keyword>
<dbReference type="SUPFAM" id="SSF160544">
    <property type="entry name" value="EscU C-terminal domain-like"/>
    <property type="match status" value="1"/>
</dbReference>
<feature type="transmembrane region" description="Helical" evidence="2">
    <location>
        <begin position="74"/>
        <end position="96"/>
    </location>
</feature>
<evidence type="ECO:0000313" key="3">
    <source>
        <dbReference type="EMBL" id="KFN04641.1"/>
    </source>
</evidence>
<feature type="region of interest" description="Disordered" evidence="1">
    <location>
        <begin position="1"/>
        <end position="22"/>
    </location>
</feature>
<name>A0A090ZKE2_9BACI</name>
<dbReference type="Pfam" id="PF01312">
    <property type="entry name" value="Bac_export_2"/>
    <property type="match status" value="1"/>
</dbReference>
<dbReference type="Proteomes" id="UP000029389">
    <property type="component" value="Unassembled WGS sequence"/>
</dbReference>
<dbReference type="EMBL" id="QVOD01000002">
    <property type="protein sequence ID" value="RFT68517.1"/>
    <property type="molecule type" value="Genomic_DNA"/>
</dbReference>
<dbReference type="STRING" id="1405.B7492_09255"/>
<feature type="compositionally biased region" description="Basic and acidic residues" evidence="1">
    <location>
        <begin position="1"/>
        <end position="11"/>
    </location>
</feature>
<keyword evidence="2" id="KW-0812">Transmembrane</keyword>
<dbReference type="PANTHER" id="PTHR30531:SF12">
    <property type="entry name" value="FLAGELLAR BIOSYNTHETIC PROTEIN FLHB"/>
    <property type="match status" value="1"/>
</dbReference>
<dbReference type="InterPro" id="IPR006135">
    <property type="entry name" value="T3SS_substrate_exporter"/>
</dbReference>
<dbReference type="AlphaFoldDB" id="A0A090ZKE2"/>
<dbReference type="RefSeq" id="WP_042983021.1">
    <property type="nucleotide sequence ID" value="NZ_JMQC01000008.1"/>
</dbReference>
<dbReference type="Gene3D" id="3.40.1690.10">
    <property type="entry name" value="secretion proteins EscU"/>
    <property type="match status" value="1"/>
</dbReference>
<gene>
    <name evidence="4" type="primary">flhB</name>
    <name evidence="4" type="ORF">D0U04_03440</name>
    <name evidence="3" type="ORF">DJ93_4136</name>
</gene>
<keyword evidence="2" id="KW-0472">Membrane</keyword>
<proteinExistence type="predicted"/>
<evidence type="ECO:0000313" key="5">
    <source>
        <dbReference type="Proteomes" id="UP000029389"/>
    </source>
</evidence>
<dbReference type="EMBL" id="JMQC01000008">
    <property type="protein sequence ID" value="KFN04641.1"/>
    <property type="molecule type" value="Genomic_DNA"/>
</dbReference>
<keyword evidence="4" id="KW-0282">Flagellum</keyword>
<dbReference type="Proteomes" id="UP000264294">
    <property type="component" value="Unassembled WGS sequence"/>
</dbReference>
<feature type="transmembrane region" description="Helical" evidence="2">
    <location>
        <begin position="33"/>
        <end position="54"/>
    </location>
</feature>
<accession>A0A090ZKE2</accession>
<feature type="transmembrane region" description="Helical" evidence="2">
    <location>
        <begin position="139"/>
        <end position="157"/>
    </location>
</feature>
<dbReference type="InterPro" id="IPR029025">
    <property type="entry name" value="T3SS_substrate_exporter_C"/>
</dbReference>
<dbReference type="GO" id="GO:0005886">
    <property type="term" value="C:plasma membrane"/>
    <property type="evidence" value="ECO:0007669"/>
    <property type="project" value="TreeGrafter"/>
</dbReference>
<organism evidence="3 5">
    <name type="scientific">Bacillus clarus</name>
    <dbReference type="NCBI Taxonomy" id="2338372"/>
    <lineage>
        <taxon>Bacteria</taxon>
        <taxon>Bacillati</taxon>
        <taxon>Bacillota</taxon>
        <taxon>Bacilli</taxon>
        <taxon>Bacillales</taxon>
        <taxon>Bacillaceae</taxon>
        <taxon>Bacillus</taxon>
        <taxon>Bacillus cereus group</taxon>
    </lineage>
</organism>
<protein>
    <submittedName>
        <fullName evidence="4">Flagellar type III secretion system protein FlhB</fullName>
    </submittedName>
    <submittedName>
        <fullName evidence="3">FlhB HrpN YscU SpaS family protein</fullName>
    </submittedName>
</protein>
<dbReference type="PATRIC" id="fig|1405.8.peg.4244"/>
<keyword evidence="6" id="KW-1185">Reference proteome</keyword>
<evidence type="ECO:0000313" key="6">
    <source>
        <dbReference type="Proteomes" id="UP000264294"/>
    </source>
</evidence>
<dbReference type="GO" id="GO:0009306">
    <property type="term" value="P:protein secretion"/>
    <property type="evidence" value="ECO:0007669"/>
    <property type="project" value="InterPro"/>
</dbReference>
<comment type="caution">
    <text evidence="3">The sequence shown here is derived from an EMBL/GenBank/DDBJ whole genome shotgun (WGS) entry which is preliminary data.</text>
</comment>
<dbReference type="PRINTS" id="PR00950">
    <property type="entry name" value="TYPE3IMSPROT"/>
</dbReference>
<keyword evidence="2" id="KW-1133">Transmembrane helix</keyword>
<feature type="transmembrane region" description="Helical" evidence="2">
    <location>
        <begin position="185"/>
        <end position="204"/>
    </location>
</feature>
<reference evidence="3 5" key="1">
    <citation type="submission" date="2014-04" db="EMBL/GenBank/DDBJ databases">
        <authorList>
            <person name="Bishop-Lilly K.A."/>
            <person name="Broomall S.M."/>
            <person name="Chain P.S."/>
            <person name="Chertkov O."/>
            <person name="Coyne S.R."/>
            <person name="Daligault H.E."/>
            <person name="Davenport K.W."/>
            <person name="Erkkila T."/>
            <person name="Frey K.G."/>
            <person name="Gibbons H.S."/>
            <person name="Gu W."/>
            <person name="Jaissle J."/>
            <person name="Johnson S.L."/>
            <person name="Koroleva G.I."/>
            <person name="Ladner J.T."/>
            <person name="Lo C.-C."/>
            <person name="Minogue T.D."/>
            <person name="Munk C."/>
            <person name="Palacios G.F."/>
            <person name="Redden C.L."/>
            <person name="Rosenzweig C.N."/>
            <person name="Scholz M.B."/>
            <person name="Teshima H."/>
            <person name="Xu Y."/>
        </authorList>
    </citation>
    <scope>NUCLEOTIDE SEQUENCE [LARGE SCALE GENOMIC DNA]</scope>
    <source>
        <strain evidence="3 5">BHP</strain>
    </source>
</reference>
<evidence type="ECO:0000256" key="1">
    <source>
        <dbReference type="SAM" id="MobiDB-lite"/>
    </source>
</evidence>
<sequence>MAKDNKTEKATPQKRKKSREEGNIARSKDLNNLFSILVLAVVVYFFGDWLGYEIANSVAVLFDQIGKNSDATEYFYLMGILLLKVSAPILILVYAFHLFNYMIQVGFLFSSKVIKPKASRINPKNYFTRLFSRKSLVDILKSLFYMGLIGYVAYVLFKKNLEKIVSMIGFNWTASLTEIIRQIKFIFLAILIILIVLSIIDFIYQKWEYEQDIKMKKEEVKREYKDNEGDPQVKGKRKNFMHAILQGTIAKKMDGATFIVNNPTHISVVLRYNKHVDAAPIVVAKGEDELALYIRTLAREQEIPMVENRPLARSLYYQVEEDEAIPEDLYVAVIEVMRYLIQMNQLEV</sequence>
<evidence type="ECO:0000256" key="2">
    <source>
        <dbReference type="SAM" id="Phobius"/>
    </source>
</evidence>
<keyword evidence="4" id="KW-0969">Cilium</keyword>